<feature type="transmembrane region" description="Helical" evidence="5">
    <location>
        <begin position="344"/>
        <end position="372"/>
    </location>
</feature>
<comment type="subcellular location">
    <subcellularLocation>
        <location evidence="1">Cell membrane</location>
        <topology evidence="1">Multi-pass membrane protein</topology>
    </subcellularLocation>
</comment>
<dbReference type="Gene3D" id="1.20.1250.20">
    <property type="entry name" value="MFS general substrate transporter like domains"/>
    <property type="match status" value="2"/>
</dbReference>
<keyword evidence="4 5" id="KW-0472">Membrane</keyword>
<dbReference type="PANTHER" id="PTHR23527">
    <property type="entry name" value="BLL3282 PROTEIN"/>
    <property type="match status" value="1"/>
</dbReference>
<evidence type="ECO:0000256" key="1">
    <source>
        <dbReference type="ARBA" id="ARBA00004651"/>
    </source>
</evidence>
<dbReference type="InterPro" id="IPR036259">
    <property type="entry name" value="MFS_trans_sf"/>
</dbReference>
<dbReference type="InterPro" id="IPR052952">
    <property type="entry name" value="MFS-Transporter"/>
</dbReference>
<dbReference type="InterPro" id="IPR020846">
    <property type="entry name" value="MFS_dom"/>
</dbReference>
<dbReference type="Proteomes" id="UP000275225">
    <property type="component" value="Unassembled WGS sequence"/>
</dbReference>
<feature type="transmembrane region" description="Helical" evidence="5">
    <location>
        <begin position="270"/>
        <end position="286"/>
    </location>
</feature>
<feature type="transmembrane region" description="Helical" evidence="5">
    <location>
        <begin position="292"/>
        <end position="315"/>
    </location>
</feature>
<feature type="transmembrane region" description="Helical" evidence="5">
    <location>
        <begin position="126"/>
        <end position="144"/>
    </location>
</feature>
<dbReference type="Pfam" id="PF07690">
    <property type="entry name" value="MFS_1"/>
    <property type="match status" value="1"/>
</dbReference>
<evidence type="ECO:0000313" key="8">
    <source>
        <dbReference type="Proteomes" id="UP000275225"/>
    </source>
</evidence>
<dbReference type="PROSITE" id="PS50850">
    <property type="entry name" value="MFS"/>
    <property type="match status" value="1"/>
</dbReference>
<organism evidence="7 8">
    <name type="scientific">Aeromicrobium camelliae</name>
    <dbReference type="NCBI Taxonomy" id="1538144"/>
    <lineage>
        <taxon>Bacteria</taxon>
        <taxon>Bacillati</taxon>
        <taxon>Actinomycetota</taxon>
        <taxon>Actinomycetes</taxon>
        <taxon>Propionibacteriales</taxon>
        <taxon>Nocardioidaceae</taxon>
        <taxon>Aeromicrobium</taxon>
    </lineage>
</organism>
<dbReference type="GO" id="GO:0005886">
    <property type="term" value="C:plasma membrane"/>
    <property type="evidence" value="ECO:0007669"/>
    <property type="project" value="UniProtKB-SubCell"/>
</dbReference>
<dbReference type="EMBL" id="RQJX01000002">
    <property type="protein sequence ID" value="RQN09802.1"/>
    <property type="molecule type" value="Genomic_DNA"/>
</dbReference>
<proteinExistence type="predicted"/>
<dbReference type="OrthoDB" id="8628659at2"/>
<evidence type="ECO:0000256" key="4">
    <source>
        <dbReference type="ARBA" id="ARBA00023136"/>
    </source>
</evidence>
<name>A0A3N6WXN4_9ACTN</name>
<feature type="transmembrane region" description="Helical" evidence="5">
    <location>
        <begin position="206"/>
        <end position="227"/>
    </location>
</feature>
<reference evidence="7 8" key="1">
    <citation type="submission" date="2018-11" db="EMBL/GenBank/DDBJ databases">
        <authorList>
            <person name="Li F."/>
        </authorList>
    </citation>
    <scope>NUCLEOTIDE SEQUENCE [LARGE SCALE GENOMIC DNA]</scope>
    <source>
        <strain evidence="7 8">YS17T</strain>
    </source>
</reference>
<dbReference type="SUPFAM" id="SSF103473">
    <property type="entry name" value="MFS general substrate transporter"/>
    <property type="match status" value="1"/>
</dbReference>
<sequence>MLAVGMFGQLAGTLVVSTPPFLIPHLHLTEDVSLVSAGALAAAPTVGTMLSLVAWGAVVDRFGERLAMVAGLSLVTVGAAGAFTTSSLTALGAWFFLCGLGAASTNAASGRLVVGWFPVRRRGLAMGIRQTALPLGVGAAALLVPNVVDAAGLRPAILTVTASAAVATLASLAIVDPPRPERPAAFSGSRPDNPYRGQRTLVRIHVASALLVVPQYAIWTFMLLWLIDAHGWSTTAASALVAVTHVLSAGGRIGVGWWSDRLGSRLRPMRWVAIAAAAVMLGLGLLEGNSLGIGLAVVATVVTVADNGLAFTAVAERAGPFWSGRAFGIQNTGQYLTAAAVPPVLGAVVTAAGYGWAFGAVAVVAAFAVAAIPEDVAALD</sequence>
<feature type="transmembrane region" description="Helical" evidence="5">
    <location>
        <begin position="33"/>
        <end position="59"/>
    </location>
</feature>
<dbReference type="InterPro" id="IPR011701">
    <property type="entry name" value="MFS"/>
</dbReference>
<feature type="transmembrane region" description="Helical" evidence="5">
    <location>
        <begin position="91"/>
        <end position="114"/>
    </location>
</feature>
<evidence type="ECO:0000259" key="6">
    <source>
        <dbReference type="PROSITE" id="PS50850"/>
    </source>
</evidence>
<evidence type="ECO:0000256" key="3">
    <source>
        <dbReference type="ARBA" id="ARBA00022989"/>
    </source>
</evidence>
<dbReference type="GO" id="GO:0022857">
    <property type="term" value="F:transmembrane transporter activity"/>
    <property type="evidence" value="ECO:0007669"/>
    <property type="project" value="InterPro"/>
</dbReference>
<evidence type="ECO:0000256" key="2">
    <source>
        <dbReference type="ARBA" id="ARBA00022692"/>
    </source>
</evidence>
<accession>A0A3N6WXN4</accession>
<keyword evidence="3 5" id="KW-1133">Transmembrane helix</keyword>
<dbReference type="AlphaFoldDB" id="A0A3N6WXN4"/>
<dbReference type="PANTHER" id="PTHR23527:SF1">
    <property type="entry name" value="BLL3282 PROTEIN"/>
    <property type="match status" value="1"/>
</dbReference>
<feature type="transmembrane region" description="Helical" evidence="5">
    <location>
        <begin position="156"/>
        <end position="175"/>
    </location>
</feature>
<feature type="transmembrane region" description="Helical" evidence="5">
    <location>
        <begin position="239"/>
        <end position="258"/>
    </location>
</feature>
<comment type="caution">
    <text evidence="7">The sequence shown here is derived from an EMBL/GenBank/DDBJ whole genome shotgun (WGS) entry which is preliminary data.</text>
</comment>
<keyword evidence="2 5" id="KW-0812">Transmembrane</keyword>
<feature type="domain" description="Major facilitator superfamily (MFS) profile" evidence="6">
    <location>
        <begin position="1"/>
        <end position="380"/>
    </location>
</feature>
<evidence type="ECO:0000256" key="5">
    <source>
        <dbReference type="SAM" id="Phobius"/>
    </source>
</evidence>
<keyword evidence="8" id="KW-1185">Reference proteome</keyword>
<protein>
    <submittedName>
        <fullName evidence="7">MFS transporter</fullName>
    </submittedName>
</protein>
<evidence type="ECO:0000313" key="7">
    <source>
        <dbReference type="EMBL" id="RQN09802.1"/>
    </source>
</evidence>
<gene>
    <name evidence="7" type="ORF">EHW97_01640</name>
</gene>
<feature type="transmembrane region" description="Helical" evidence="5">
    <location>
        <begin position="66"/>
        <end position="85"/>
    </location>
</feature>